<keyword evidence="2" id="KW-1185">Reference proteome</keyword>
<reference evidence="1" key="1">
    <citation type="submission" date="2023-03" db="EMBL/GenBank/DDBJ databases">
        <title>Massive genome expansion in bonnet fungi (Mycena s.s.) driven by repeated elements and novel gene families across ecological guilds.</title>
        <authorList>
            <consortium name="Lawrence Berkeley National Laboratory"/>
            <person name="Harder C.B."/>
            <person name="Miyauchi S."/>
            <person name="Viragh M."/>
            <person name="Kuo A."/>
            <person name="Thoen E."/>
            <person name="Andreopoulos B."/>
            <person name="Lu D."/>
            <person name="Skrede I."/>
            <person name="Drula E."/>
            <person name="Henrissat B."/>
            <person name="Morin E."/>
            <person name="Kohler A."/>
            <person name="Barry K."/>
            <person name="LaButti K."/>
            <person name="Morin E."/>
            <person name="Salamov A."/>
            <person name="Lipzen A."/>
            <person name="Mereny Z."/>
            <person name="Hegedus B."/>
            <person name="Baldrian P."/>
            <person name="Stursova M."/>
            <person name="Weitz H."/>
            <person name="Taylor A."/>
            <person name="Grigoriev I.V."/>
            <person name="Nagy L.G."/>
            <person name="Martin F."/>
            <person name="Kauserud H."/>
        </authorList>
    </citation>
    <scope>NUCLEOTIDE SEQUENCE</scope>
    <source>
        <strain evidence="1">CBHHK067</strain>
    </source>
</reference>
<gene>
    <name evidence="1" type="ORF">B0H17DRAFT_1177251</name>
</gene>
<comment type="caution">
    <text evidence="1">The sequence shown here is derived from an EMBL/GenBank/DDBJ whole genome shotgun (WGS) entry which is preliminary data.</text>
</comment>
<organism evidence="1 2">
    <name type="scientific">Mycena rosella</name>
    <name type="common">Pink bonnet</name>
    <name type="synonym">Agaricus rosellus</name>
    <dbReference type="NCBI Taxonomy" id="1033263"/>
    <lineage>
        <taxon>Eukaryota</taxon>
        <taxon>Fungi</taxon>
        <taxon>Dikarya</taxon>
        <taxon>Basidiomycota</taxon>
        <taxon>Agaricomycotina</taxon>
        <taxon>Agaricomycetes</taxon>
        <taxon>Agaricomycetidae</taxon>
        <taxon>Agaricales</taxon>
        <taxon>Marasmiineae</taxon>
        <taxon>Mycenaceae</taxon>
        <taxon>Mycena</taxon>
    </lineage>
</organism>
<dbReference type="EMBL" id="JARKIE010000024">
    <property type="protein sequence ID" value="KAJ7699071.1"/>
    <property type="molecule type" value="Genomic_DNA"/>
</dbReference>
<evidence type="ECO:0000313" key="1">
    <source>
        <dbReference type="EMBL" id="KAJ7699071.1"/>
    </source>
</evidence>
<dbReference type="AlphaFoldDB" id="A0AAD7DU81"/>
<proteinExistence type="predicted"/>
<dbReference type="Proteomes" id="UP001221757">
    <property type="component" value="Unassembled WGS sequence"/>
</dbReference>
<accession>A0AAD7DU81</accession>
<protein>
    <submittedName>
        <fullName evidence="1">Uncharacterized protein</fullName>
    </submittedName>
</protein>
<sequence length="179" mass="20169">MNHLGWKMIVDEQVDPTTPAQLWDEEPPKVKEMPKKTTISRPDWKGTISDHVFGVHKLCMRPRNRDTRSIPIASYYQLELKKLGLSDDRGPERCETHLLKICQHYVAIQSATALHRRAQTNNGGFLGIPSSPRGANWEATAGKTVSERTVERAVGSALSGIFYGVNKVKVLRQVHPFEI</sequence>
<evidence type="ECO:0000313" key="2">
    <source>
        <dbReference type="Proteomes" id="UP001221757"/>
    </source>
</evidence>
<name>A0AAD7DU81_MYCRO</name>